<dbReference type="Proteomes" id="UP001358586">
    <property type="component" value="Chromosome 10"/>
</dbReference>
<name>A0ABR0NKI2_GOSAR</name>
<gene>
    <name evidence="2" type="ORF">PVK06_036785</name>
</gene>
<feature type="compositionally biased region" description="Basic and acidic residues" evidence="1">
    <location>
        <begin position="1"/>
        <end position="13"/>
    </location>
</feature>
<keyword evidence="3" id="KW-1185">Reference proteome</keyword>
<organism evidence="2 3">
    <name type="scientific">Gossypium arboreum</name>
    <name type="common">Tree cotton</name>
    <name type="synonym">Gossypium nanking</name>
    <dbReference type="NCBI Taxonomy" id="29729"/>
    <lineage>
        <taxon>Eukaryota</taxon>
        <taxon>Viridiplantae</taxon>
        <taxon>Streptophyta</taxon>
        <taxon>Embryophyta</taxon>
        <taxon>Tracheophyta</taxon>
        <taxon>Spermatophyta</taxon>
        <taxon>Magnoliopsida</taxon>
        <taxon>eudicotyledons</taxon>
        <taxon>Gunneridae</taxon>
        <taxon>Pentapetalae</taxon>
        <taxon>rosids</taxon>
        <taxon>malvids</taxon>
        <taxon>Malvales</taxon>
        <taxon>Malvaceae</taxon>
        <taxon>Malvoideae</taxon>
        <taxon>Gossypium</taxon>
    </lineage>
</organism>
<protein>
    <submittedName>
        <fullName evidence="2">Uncharacterized protein</fullName>
    </submittedName>
</protein>
<comment type="caution">
    <text evidence="2">The sequence shown here is derived from an EMBL/GenBank/DDBJ whole genome shotgun (WGS) entry which is preliminary data.</text>
</comment>
<feature type="region of interest" description="Disordered" evidence="1">
    <location>
        <begin position="1"/>
        <end position="65"/>
    </location>
</feature>
<reference evidence="2 3" key="1">
    <citation type="submission" date="2023-03" db="EMBL/GenBank/DDBJ databases">
        <title>WGS of Gossypium arboreum.</title>
        <authorList>
            <person name="Yu D."/>
        </authorList>
    </citation>
    <scope>NUCLEOTIDE SEQUENCE [LARGE SCALE GENOMIC DNA]</scope>
    <source>
        <tissue evidence="2">Leaf</tissue>
    </source>
</reference>
<dbReference type="EMBL" id="JARKNE010000010">
    <property type="protein sequence ID" value="KAK5795517.1"/>
    <property type="molecule type" value="Genomic_DNA"/>
</dbReference>
<evidence type="ECO:0000256" key="1">
    <source>
        <dbReference type="SAM" id="MobiDB-lite"/>
    </source>
</evidence>
<evidence type="ECO:0000313" key="2">
    <source>
        <dbReference type="EMBL" id="KAK5795517.1"/>
    </source>
</evidence>
<proteinExistence type="predicted"/>
<dbReference type="SUPFAM" id="SSF53098">
    <property type="entry name" value="Ribonuclease H-like"/>
    <property type="match status" value="1"/>
</dbReference>
<dbReference type="InterPro" id="IPR012337">
    <property type="entry name" value="RNaseH-like_sf"/>
</dbReference>
<sequence length="231" mass="26572">MQRRKEEFEERIKLGGHGDYGDSSDNADEELSSDDADEELTIARRANMRSQVECEERQRRRARTGQAKLGKAMSKLILHKALLARIVESPFLQPALQIATEVAKLIRGPSVYECVELLQPKITRFATNFIALESIVRSKQELKEMVTSSAWKRSTYARKPAGLEMMEVINSSEFWKKAVDVLKIQEPLVKVLKMCDGNEKPTMDFIYEAMDRAKLAIQRDYRYLLEILGYH</sequence>
<accession>A0ABR0NKI2</accession>
<evidence type="ECO:0000313" key="3">
    <source>
        <dbReference type="Proteomes" id="UP001358586"/>
    </source>
</evidence>
<feature type="compositionally biased region" description="Acidic residues" evidence="1">
    <location>
        <begin position="25"/>
        <end position="40"/>
    </location>
</feature>